<feature type="signal peptide" evidence="8">
    <location>
        <begin position="1"/>
        <end position="20"/>
    </location>
</feature>
<dbReference type="GO" id="GO:0046872">
    <property type="term" value="F:metal ion binding"/>
    <property type="evidence" value="ECO:0007669"/>
    <property type="project" value="UniProtKB-KW"/>
</dbReference>
<evidence type="ECO:0000256" key="6">
    <source>
        <dbReference type="ARBA" id="ARBA00048233"/>
    </source>
</evidence>
<dbReference type="SUPFAM" id="SSF48056">
    <property type="entry name" value="Di-copper centre-containing domain"/>
    <property type="match status" value="1"/>
</dbReference>
<dbReference type="PROSITE" id="PS00498">
    <property type="entry name" value="TYROSINASE_2"/>
    <property type="match status" value="1"/>
</dbReference>
<feature type="domain" description="Tyrosinase copper-binding" evidence="9">
    <location>
        <begin position="107"/>
        <end position="124"/>
    </location>
</feature>
<dbReference type="PANTHER" id="PTHR11474">
    <property type="entry name" value="TYROSINASE FAMILY MEMBER"/>
    <property type="match status" value="1"/>
</dbReference>
<keyword evidence="12" id="KW-1185">Reference proteome</keyword>
<dbReference type="PROSITE" id="PS00497">
    <property type="entry name" value="TYROSINASE_1"/>
    <property type="match status" value="1"/>
</dbReference>
<keyword evidence="8" id="KW-0732">Signal</keyword>
<comment type="catalytic activity">
    <reaction evidence="6">
        <text>2 L-dopa + O2 = 2 L-dopaquinone + 2 H2O</text>
        <dbReference type="Rhea" id="RHEA:34287"/>
        <dbReference type="ChEBI" id="CHEBI:15377"/>
        <dbReference type="ChEBI" id="CHEBI:15379"/>
        <dbReference type="ChEBI" id="CHEBI:57504"/>
        <dbReference type="ChEBI" id="CHEBI:57924"/>
        <dbReference type="EC" id="1.14.18.1"/>
    </reaction>
</comment>
<evidence type="ECO:0000256" key="3">
    <source>
        <dbReference type="ARBA" id="ARBA00022723"/>
    </source>
</evidence>
<dbReference type="InterPro" id="IPR050316">
    <property type="entry name" value="Tyrosinase/Hemocyanin"/>
</dbReference>
<evidence type="ECO:0000259" key="9">
    <source>
        <dbReference type="PROSITE" id="PS00497"/>
    </source>
</evidence>
<dbReference type="EMBL" id="KQ030535">
    <property type="protein sequence ID" value="KJZ73459.1"/>
    <property type="molecule type" value="Genomic_DNA"/>
</dbReference>
<name>A0A0F8A4E9_9HYPO</name>
<dbReference type="OrthoDB" id="6132182at2759"/>
<comment type="catalytic activity">
    <reaction evidence="7">
        <text>L-tyrosine + O2 = L-dopaquinone + H2O</text>
        <dbReference type="Rhea" id="RHEA:18117"/>
        <dbReference type="ChEBI" id="CHEBI:15377"/>
        <dbReference type="ChEBI" id="CHEBI:15379"/>
        <dbReference type="ChEBI" id="CHEBI:57924"/>
        <dbReference type="ChEBI" id="CHEBI:58315"/>
        <dbReference type="EC" id="1.14.18.1"/>
    </reaction>
</comment>
<gene>
    <name evidence="11" type="ORF">HIM_07253</name>
</gene>
<dbReference type="GO" id="GO:0004503">
    <property type="term" value="F:tyrosinase activity"/>
    <property type="evidence" value="ECO:0007669"/>
    <property type="project" value="UniProtKB-EC"/>
</dbReference>
<evidence type="ECO:0000256" key="8">
    <source>
        <dbReference type="SAM" id="SignalP"/>
    </source>
</evidence>
<dbReference type="GO" id="GO:0042438">
    <property type="term" value="P:melanin biosynthetic process"/>
    <property type="evidence" value="ECO:0007669"/>
    <property type="project" value="UniProtKB-KW"/>
</dbReference>
<dbReference type="EC" id="1.14.18.1" evidence="2"/>
<dbReference type="InterPro" id="IPR008922">
    <property type="entry name" value="Di-copper_centre_dom_sf"/>
</dbReference>
<comment type="similarity">
    <text evidence="1">Belongs to the tyrosinase family.</text>
</comment>
<evidence type="ECO:0000313" key="11">
    <source>
        <dbReference type="EMBL" id="KJZ73459.1"/>
    </source>
</evidence>
<evidence type="ECO:0000259" key="10">
    <source>
        <dbReference type="PROSITE" id="PS00498"/>
    </source>
</evidence>
<reference evidence="11 12" key="1">
    <citation type="journal article" date="2014" name="Genome Biol. Evol.">
        <title>Comparative genomics and transcriptomics analyses reveal divergent lifestyle features of nematode endoparasitic fungus Hirsutella minnesotensis.</title>
        <authorList>
            <person name="Lai Y."/>
            <person name="Liu K."/>
            <person name="Zhang X."/>
            <person name="Zhang X."/>
            <person name="Li K."/>
            <person name="Wang N."/>
            <person name="Shu C."/>
            <person name="Wu Y."/>
            <person name="Wang C."/>
            <person name="Bushley K.E."/>
            <person name="Xiang M."/>
            <person name="Liu X."/>
        </authorList>
    </citation>
    <scope>NUCLEOTIDE SEQUENCE [LARGE SCALE GENOMIC DNA]</scope>
    <source>
        <strain evidence="11 12">3608</strain>
    </source>
</reference>
<dbReference type="AlphaFoldDB" id="A0A0F8A4E9"/>
<protein>
    <recommendedName>
        <fullName evidence="2">tyrosinase</fullName>
        <ecNumber evidence="2">1.14.18.1</ecNumber>
    </recommendedName>
</protein>
<evidence type="ECO:0000313" key="12">
    <source>
        <dbReference type="Proteomes" id="UP000054481"/>
    </source>
</evidence>
<dbReference type="Gene3D" id="1.10.1280.10">
    <property type="entry name" value="Di-copper center containing domain from catechol oxidase"/>
    <property type="match status" value="1"/>
</dbReference>
<sequence length="508" mass="55925">MLAKALAVLAAFGTASQVLAADPYPITGAPIPQGTTGAPLRMNINDLQAQGGPQWDLYIRALSEMQGVDYRDTLSYFQISGIHGKPYIEWNGTGAAAYDNWGGYCPHGEELFLSWHRPYVLLFEQVLVSHARRIAQTYPTRYRQQYVRAAETLRSPYWDWAADSRVPASIAPAKVSVNFPNGQNLQKRQINNPLSTYTIPQPVLKGEYGEFDSDNRPHILHCPAPDNYPATANANLAGSPYRQWVYDAFTRATNFSDFATQSNRIVSLEIIHNSIHWDAACGQQFVMPDLSGFDPLFMLHHTNIDRLYSYWQALRPQFDIFSGSYAGGSRFTTPSGTIITPQTPLMPFFARGGRALTTEAVRSIRNFGYSYAGLEYWSNFDRAHVPKPSQIQVLVRGQRAASFVVAAFPAAGALSAGLPLDSITEASDVKVMSTTATAELLQSDLSIKVIKLDGTTVEKVESLAVKLEEVQVTPPKTQTDFPKYGESKLRTINAAAALQAGARKGGDS</sequence>
<evidence type="ECO:0000256" key="4">
    <source>
        <dbReference type="ARBA" id="ARBA00023008"/>
    </source>
</evidence>
<evidence type="ECO:0000256" key="5">
    <source>
        <dbReference type="ARBA" id="ARBA00023101"/>
    </source>
</evidence>
<feature type="domain" description="Tyrosinase copper-binding" evidence="10">
    <location>
        <begin position="294"/>
        <end position="305"/>
    </location>
</feature>
<dbReference type="Proteomes" id="UP000054481">
    <property type="component" value="Unassembled WGS sequence"/>
</dbReference>
<proteinExistence type="inferred from homology"/>
<dbReference type="PRINTS" id="PR00092">
    <property type="entry name" value="TYROSINASE"/>
</dbReference>
<accession>A0A0F8A4E9</accession>
<evidence type="ECO:0000256" key="1">
    <source>
        <dbReference type="ARBA" id="ARBA00009928"/>
    </source>
</evidence>
<dbReference type="Pfam" id="PF00264">
    <property type="entry name" value="Tyrosinase"/>
    <property type="match status" value="1"/>
</dbReference>
<feature type="chain" id="PRO_5002526458" description="tyrosinase" evidence="8">
    <location>
        <begin position="21"/>
        <end position="508"/>
    </location>
</feature>
<keyword evidence="5" id="KW-0470">Melanin biosynthesis</keyword>
<organism evidence="11 12">
    <name type="scientific">Hirsutella minnesotensis 3608</name>
    <dbReference type="NCBI Taxonomy" id="1043627"/>
    <lineage>
        <taxon>Eukaryota</taxon>
        <taxon>Fungi</taxon>
        <taxon>Dikarya</taxon>
        <taxon>Ascomycota</taxon>
        <taxon>Pezizomycotina</taxon>
        <taxon>Sordariomycetes</taxon>
        <taxon>Hypocreomycetidae</taxon>
        <taxon>Hypocreales</taxon>
        <taxon>Ophiocordycipitaceae</taxon>
        <taxon>Hirsutella</taxon>
    </lineage>
</organism>
<keyword evidence="3" id="KW-0479">Metal-binding</keyword>
<dbReference type="InterPro" id="IPR002227">
    <property type="entry name" value="Tyrosinase_Cu-bd"/>
</dbReference>
<evidence type="ECO:0000256" key="2">
    <source>
        <dbReference type="ARBA" id="ARBA00011906"/>
    </source>
</evidence>
<keyword evidence="4" id="KW-0186">Copper</keyword>
<evidence type="ECO:0000256" key="7">
    <source>
        <dbReference type="ARBA" id="ARBA00048881"/>
    </source>
</evidence>
<dbReference type="PANTHER" id="PTHR11474:SF76">
    <property type="entry name" value="SHKT DOMAIN-CONTAINING PROTEIN"/>
    <property type="match status" value="1"/>
</dbReference>